<protein>
    <submittedName>
        <fullName evidence="2">Protein kinase domain-containing protein</fullName>
    </submittedName>
</protein>
<organism evidence="1 2">
    <name type="scientific">Globodera pallida</name>
    <name type="common">Potato cyst nematode worm</name>
    <name type="synonym">Heterodera pallida</name>
    <dbReference type="NCBI Taxonomy" id="36090"/>
    <lineage>
        <taxon>Eukaryota</taxon>
        <taxon>Metazoa</taxon>
        <taxon>Ecdysozoa</taxon>
        <taxon>Nematoda</taxon>
        <taxon>Chromadorea</taxon>
        <taxon>Rhabditida</taxon>
        <taxon>Tylenchina</taxon>
        <taxon>Tylenchomorpha</taxon>
        <taxon>Tylenchoidea</taxon>
        <taxon>Heteroderidae</taxon>
        <taxon>Heteroderinae</taxon>
        <taxon>Globodera</taxon>
    </lineage>
</organism>
<reference evidence="2" key="2">
    <citation type="submission" date="2016-06" db="UniProtKB">
        <authorList>
            <consortium name="WormBaseParasite"/>
        </authorList>
    </citation>
    <scope>IDENTIFICATION</scope>
</reference>
<dbReference type="Proteomes" id="UP000050741">
    <property type="component" value="Unassembled WGS sequence"/>
</dbReference>
<evidence type="ECO:0000313" key="1">
    <source>
        <dbReference type="Proteomes" id="UP000050741"/>
    </source>
</evidence>
<keyword evidence="1" id="KW-1185">Reference proteome</keyword>
<name>A0A183BWV9_GLOPA</name>
<sequence>MVLFCHLGADAFDVVDEGAQVCTEIVASAHHRQLAQRIMQGAGHVFRIPVILAKEVECGGFGKVYQRAGIGGLPPGLDWDWPGEEVVQESVVGREEHDNAFADWRLL</sequence>
<accession>A0A183BWV9</accession>
<dbReference type="WBParaSite" id="GPLIN_000509800">
    <property type="protein sequence ID" value="GPLIN_000509800"/>
    <property type="gene ID" value="GPLIN_000509800"/>
</dbReference>
<reference evidence="1" key="1">
    <citation type="submission" date="2014-05" db="EMBL/GenBank/DDBJ databases">
        <title>The genome and life-stage specific transcriptomes of Globodera pallida elucidate key aspects of plant parasitism by a cyst nematode.</title>
        <authorList>
            <person name="Cotton J.A."/>
            <person name="Lilley C.J."/>
            <person name="Jones L.M."/>
            <person name="Kikuchi T."/>
            <person name="Reid A.J."/>
            <person name="Thorpe P."/>
            <person name="Tsai I.J."/>
            <person name="Beasley H."/>
            <person name="Blok V."/>
            <person name="Cock P.J.A."/>
            <person name="Van den Akker S.E."/>
            <person name="Holroyd N."/>
            <person name="Hunt M."/>
            <person name="Mantelin S."/>
            <person name="Naghra H."/>
            <person name="Pain A."/>
            <person name="Palomares-Rius J.E."/>
            <person name="Zarowiecki M."/>
            <person name="Berriman M."/>
            <person name="Jones J.T."/>
            <person name="Urwin P.E."/>
        </authorList>
    </citation>
    <scope>NUCLEOTIDE SEQUENCE [LARGE SCALE GENOMIC DNA]</scope>
    <source>
        <strain evidence="1">Lindley</strain>
    </source>
</reference>
<proteinExistence type="predicted"/>
<evidence type="ECO:0000313" key="2">
    <source>
        <dbReference type="WBParaSite" id="GPLIN_000509800"/>
    </source>
</evidence>
<dbReference type="AlphaFoldDB" id="A0A183BWV9"/>